<dbReference type="Proteomes" id="UP000270673">
    <property type="component" value="Chromosome"/>
</dbReference>
<dbReference type="KEGG" id="buy:D8S85_17105"/>
<reference evidence="9 10" key="1">
    <citation type="submission" date="2018-10" db="EMBL/GenBank/DDBJ databases">
        <title>Butyricimonas faecalis sp. nov., isolated from human faeces and emended description of the genus Butyricimonas.</title>
        <authorList>
            <person name="Le Roy T."/>
            <person name="Van der Smissen P."/>
            <person name="Paquot A."/>
            <person name="Delzenne N."/>
            <person name="Muccioli G."/>
            <person name="Collet J.-F."/>
            <person name="Cani P.D."/>
        </authorList>
    </citation>
    <scope>NUCLEOTIDE SEQUENCE [LARGE SCALE GENOMIC DNA]</scope>
    <source>
        <strain evidence="9 10">H184</strain>
    </source>
</reference>
<feature type="signal peptide" evidence="6">
    <location>
        <begin position="1"/>
        <end position="20"/>
    </location>
</feature>
<dbReference type="SUPFAM" id="SSF48452">
    <property type="entry name" value="TPR-like"/>
    <property type="match status" value="1"/>
</dbReference>
<dbReference type="GO" id="GO:0009279">
    <property type="term" value="C:cell outer membrane"/>
    <property type="evidence" value="ECO:0007669"/>
    <property type="project" value="UniProtKB-SubCell"/>
</dbReference>
<evidence type="ECO:0000259" key="8">
    <source>
        <dbReference type="Pfam" id="PF14322"/>
    </source>
</evidence>
<evidence type="ECO:0000256" key="4">
    <source>
        <dbReference type="ARBA" id="ARBA00023136"/>
    </source>
</evidence>
<feature type="chain" id="PRO_5019526826" evidence="6">
    <location>
        <begin position="21"/>
        <end position="541"/>
    </location>
</feature>
<evidence type="ECO:0000259" key="7">
    <source>
        <dbReference type="Pfam" id="PF07980"/>
    </source>
</evidence>
<feature type="domain" description="SusD-like N-terminal" evidence="8">
    <location>
        <begin position="127"/>
        <end position="261"/>
    </location>
</feature>
<evidence type="ECO:0000313" key="10">
    <source>
        <dbReference type="Proteomes" id="UP000270673"/>
    </source>
</evidence>
<proteinExistence type="inferred from homology"/>
<name>A0A3S9VX46_9BACT</name>
<sequence>MRTKIIYIILVAISSLTACSGFLEENSQNMAYVETIDDLDELLVGEVYFKKDVNYGFDPKSAPLQLGWASTASSRFISHFLMDDDIEELVAGIEHYTLGSTEAWIRYSAAATFYWQPNPYKDHEGVPYKVSSWTDYYKRIAAANSILFQLNEVSTEKKDTLAPRVEGEARFLRAAYYFMLVNTYAQPYNKETAATEPGVPLKTSETVEDRFFARNSVAEVYKQIVNDLERAVVCLKEVALFPRPVRANYAAAATLLSRVYLYMEEYDKAITYADEAIKHPAFSLLDLNTHPKDKSFCSLSSPETLFSQRGTFMAYIHANDSLQGGSFARPTAIQTSNGYTTSENLLASYDDTDLRKEVFFVPHHIDKSTFRCLKVRELNDDVVGEDHVIRLAEAYLNKAEAQAALGQDGEARSTLRILLEKRYAPTDIPELTESGAALVNYIREERRRELCYEGHRWFDLRRYAVNSKFPFTKAIEHKAYKYIKISDTEGNFREIGKYVLKPYPEDKAAYVMPLPDYAVLFNEGVLEQNPARPERSLLPLD</sequence>
<dbReference type="OrthoDB" id="5694214at2"/>
<evidence type="ECO:0000256" key="5">
    <source>
        <dbReference type="ARBA" id="ARBA00023237"/>
    </source>
</evidence>
<protein>
    <submittedName>
        <fullName evidence="9">RagB/SusD family nutrient uptake outer membrane protein</fullName>
    </submittedName>
</protein>
<evidence type="ECO:0000256" key="6">
    <source>
        <dbReference type="SAM" id="SignalP"/>
    </source>
</evidence>
<evidence type="ECO:0000256" key="2">
    <source>
        <dbReference type="ARBA" id="ARBA00006275"/>
    </source>
</evidence>
<keyword evidence="3 6" id="KW-0732">Signal</keyword>
<comment type="subcellular location">
    <subcellularLocation>
        <location evidence="1">Cell outer membrane</location>
    </subcellularLocation>
</comment>
<evidence type="ECO:0000313" key="9">
    <source>
        <dbReference type="EMBL" id="AZS31100.1"/>
    </source>
</evidence>
<dbReference type="InterPro" id="IPR011990">
    <property type="entry name" value="TPR-like_helical_dom_sf"/>
</dbReference>
<gene>
    <name evidence="9" type="ORF">D8S85_17105</name>
</gene>
<keyword evidence="10" id="KW-1185">Reference proteome</keyword>
<dbReference type="InterPro" id="IPR012944">
    <property type="entry name" value="SusD_RagB_dom"/>
</dbReference>
<dbReference type="InterPro" id="IPR033985">
    <property type="entry name" value="SusD-like_N"/>
</dbReference>
<keyword evidence="5" id="KW-0998">Cell outer membrane</keyword>
<dbReference type="Pfam" id="PF07980">
    <property type="entry name" value="SusD_RagB"/>
    <property type="match status" value="1"/>
</dbReference>
<dbReference type="CDD" id="cd08977">
    <property type="entry name" value="SusD"/>
    <property type="match status" value="1"/>
</dbReference>
<accession>A0A3S9VX46</accession>
<dbReference type="AlphaFoldDB" id="A0A3S9VX46"/>
<dbReference type="Pfam" id="PF14322">
    <property type="entry name" value="SusD-like_3"/>
    <property type="match status" value="1"/>
</dbReference>
<dbReference type="EMBL" id="CP032819">
    <property type="protein sequence ID" value="AZS31100.1"/>
    <property type="molecule type" value="Genomic_DNA"/>
</dbReference>
<feature type="domain" description="RagB/SusD" evidence="7">
    <location>
        <begin position="388"/>
        <end position="530"/>
    </location>
</feature>
<comment type="similarity">
    <text evidence="2">Belongs to the SusD family.</text>
</comment>
<keyword evidence="4" id="KW-0472">Membrane</keyword>
<dbReference type="Gene3D" id="1.25.40.390">
    <property type="match status" value="1"/>
</dbReference>
<evidence type="ECO:0000256" key="3">
    <source>
        <dbReference type="ARBA" id="ARBA00022729"/>
    </source>
</evidence>
<dbReference type="PROSITE" id="PS51257">
    <property type="entry name" value="PROKAR_LIPOPROTEIN"/>
    <property type="match status" value="1"/>
</dbReference>
<evidence type="ECO:0000256" key="1">
    <source>
        <dbReference type="ARBA" id="ARBA00004442"/>
    </source>
</evidence>
<organism evidence="9 10">
    <name type="scientific">Butyricimonas faecalis</name>
    <dbReference type="NCBI Taxonomy" id="2093856"/>
    <lineage>
        <taxon>Bacteria</taxon>
        <taxon>Pseudomonadati</taxon>
        <taxon>Bacteroidota</taxon>
        <taxon>Bacteroidia</taxon>
        <taxon>Bacteroidales</taxon>
        <taxon>Odoribacteraceae</taxon>
        <taxon>Butyricimonas</taxon>
    </lineage>
</organism>